<dbReference type="Pfam" id="PF03033">
    <property type="entry name" value="Glyco_transf_28"/>
    <property type="match status" value="1"/>
</dbReference>
<feature type="binding site" evidence="10">
    <location>
        <position position="294"/>
    </location>
    <ligand>
        <name>UDP-N-acetyl-alpha-D-glucosamine</name>
        <dbReference type="ChEBI" id="CHEBI:57705"/>
    </ligand>
</feature>
<comment type="catalytic activity">
    <reaction evidence="10">
        <text>di-trans,octa-cis-undecaprenyl diphospho-N-acetyl-alpha-D-muramoyl-L-alanyl-D-glutamyl-meso-2,6-diaminopimeloyl-D-alanyl-D-alanine + UDP-N-acetyl-alpha-D-glucosamine = di-trans,octa-cis-undecaprenyl diphospho-[N-acetyl-alpha-D-glucosaminyl-(1-&gt;4)]-N-acetyl-alpha-D-muramoyl-L-alanyl-D-glutamyl-meso-2,6-diaminopimeloyl-D-alanyl-D-alanine + UDP + H(+)</text>
        <dbReference type="Rhea" id="RHEA:31227"/>
        <dbReference type="ChEBI" id="CHEBI:15378"/>
        <dbReference type="ChEBI" id="CHEBI:57705"/>
        <dbReference type="ChEBI" id="CHEBI:58223"/>
        <dbReference type="ChEBI" id="CHEBI:61387"/>
        <dbReference type="ChEBI" id="CHEBI:61388"/>
        <dbReference type="EC" id="2.4.1.227"/>
    </reaction>
</comment>
<keyword evidence="6 10" id="KW-0573">Peptidoglycan synthesis</keyword>
<evidence type="ECO:0000313" key="14">
    <source>
        <dbReference type="Proteomes" id="UP000217076"/>
    </source>
</evidence>
<keyword evidence="4 10" id="KW-0808">Transferase</keyword>
<comment type="subcellular location">
    <subcellularLocation>
        <location evidence="10">Cell membrane</location>
        <topology evidence="10">Peripheral membrane protein</topology>
        <orientation evidence="10">Cytoplasmic side</orientation>
    </subcellularLocation>
</comment>
<keyword evidence="1 10" id="KW-1003">Cell membrane</keyword>
<evidence type="ECO:0000256" key="4">
    <source>
        <dbReference type="ARBA" id="ARBA00022679"/>
    </source>
</evidence>
<dbReference type="SUPFAM" id="SSF53756">
    <property type="entry name" value="UDP-Glycosyltransferase/glycogen phosphorylase"/>
    <property type="match status" value="1"/>
</dbReference>
<reference evidence="14" key="1">
    <citation type="submission" date="2016-10" db="EMBL/GenBank/DDBJ databases">
        <authorList>
            <person name="Varghese N."/>
            <person name="Submissions S."/>
        </authorList>
    </citation>
    <scope>NUCLEOTIDE SEQUENCE [LARGE SCALE GENOMIC DNA]</scope>
    <source>
        <strain evidence="14">930I</strain>
    </source>
</reference>
<dbReference type="GO" id="GO:0008360">
    <property type="term" value="P:regulation of cell shape"/>
    <property type="evidence" value="ECO:0007669"/>
    <property type="project" value="UniProtKB-KW"/>
</dbReference>
<gene>
    <name evidence="10" type="primary">murG</name>
    <name evidence="13" type="ORF">SAMN05421742_101274</name>
</gene>
<dbReference type="GO" id="GO:0051991">
    <property type="term" value="F:UDP-N-acetyl-D-glucosamine:N-acetylmuramoyl-L-alanyl-D-glutamyl-meso-2,6-diaminopimelyl-D-alanyl-D-alanine-diphosphoundecaprenol 4-beta-N-acetylglucosaminlytransferase activity"/>
    <property type="evidence" value="ECO:0007669"/>
    <property type="project" value="RHEA"/>
</dbReference>
<comment type="caution">
    <text evidence="10">Lacks conserved residue(s) required for the propagation of feature annotation.</text>
</comment>
<comment type="function">
    <text evidence="10">Cell wall formation. Catalyzes the transfer of a GlcNAc subunit on undecaprenyl-pyrophosphoryl-MurNAc-pentapeptide (lipid intermediate I) to form undecaprenyl-pyrophosphoryl-MurNAc-(pentapeptide)GlcNAc (lipid intermediate II).</text>
</comment>
<dbReference type="STRING" id="83401.SAMN05421742_101274"/>
<dbReference type="PANTHER" id="PTHR21015">
    <property type="entry name" value="UDP-N-ACETYLGLUCOSAMINE--N-ACETYLMURAMYL-(PENTAPEPTIDE) PYROPHOSPHORYL-UNDECAPRENOL N-ACETYLGLUCOSAMINE TRANSFERASE 1"/>
    <property type="match status" value="1"/>
</dbReference>
<dbReference type="GO" id="GO:0005886">
    <property type="term" value="C:plasma membrane"/>
    <property type="evidence" value="ECO:0007669"/>
    <property type="project" value="UniProtKB-SubCell"/>
</dbReference>
<dbReference type="GO" id="GO:0005975">
    <property type="term" value="P:carbohydrate metabolic process"/>
    <property type="evidence" value="ECO:0007669"/>
    <property type="project" value="InterPro"/>
</dbReference>
<keyword evidence="8 10" id="KW-0131">Cell cycle</keyword>
<keyword evidence="14" id="KW-1185">Reference proteome</keyword>
<keyword evidence="9 10" id="KW-0961">Cell wall biogenesis/degradation</keyword>
<dbReference type="RefSeq" id="WP_092614210.1">
    <property type="nucleotide sequence ID" value="NZ_FNCV01000001.1"/>
</dbReference>
<dbReference type="OrthoDB" id="9808936at2"/>
<evidence type="ECO:0000256" key="10">
    <source>
        <dbReference type="HAMAP-Rule" id="MF_00033"/>
    </source>
</evidence>
<feature type="binding site" evidence="10">
    <location>
        <position position="193"/>
    </location>
    <ligand>
        <name>UDP-N-acetyl-alpha-D-glucosamine</name>
        <dbReference type="ChEBI" id="CHEBI:57705"/>
    </ligand>
</feature>
<dbReference type="AlphaFoldDB" id="A0A1G7UBP2"/>
<protein>
    <recommendedName>
        <fullName evidence="10">UDP-N-acetylglucosamine--N-acetylmuramyl-(pentapeptide) pyrophosphoryl-undecaprenol N-acetylglucosamine transferase</fullName>
        <ecNumber evidence="10">2.4.1.227</ecNumber>
    </recommendedName>
    <alternativeName>
        <fullName evidence="10">Undecaprenyl-PP-MurNAc-pentapeptide-UDPGlcNAc GlcNAc transferase</fullName>
    </alternativeName>
</protein>
<organism evidence="13 14">
    <name type="scientific">Roseospirillum parvum</name>
    <dbReference type="NCBI Taxonomy" id="83401"/>
    <lineage>
        <taxon>Bacteria</taxon>
        <taxon>Pseudomonadati</taxon>
        <taxon>Pseudomonadota</taxon>
        <taxon>Alphaproteobacteria</taxon>
        <taxon>Rhodospirillales</taxon>
        <taxon>Rhodospirillaceae</taxon>
        <taxon>Roseospirillum</taxon>
    </lineage>
</organism>
<keyword evidence="3 10" id="KW-0328">Glycosyltransferase</keyword>
<dbReference type="InterPro" id="IPR007235">
    <property type="entry name" value="Glyco_trans_28_C"/>
</dbReference>
<dbReference type="Proteomes" id="UP000217076">
    <property type="component" value="Unassembled WGS sequence"/>
</dbReference>
<evidence type="ECO:0000256" key="6">
    <source>
        <dbReference type="ARBA" id="ARBA00022984"/>
    </source>
</evidence>
<dbReference type="EC" id="2.4.1.227" evidence="10"/>
<dbReference type="InterPro" id="IPR004276">
    <property type="entry name" value="GlycoTrans_28_N"/>
</dbReference>
<dbReference type="HAMAP" id="MF_00033">
    <property type="entry name" value="MurG"/>
    <property type="match status" value="1"/>
</dbReference>
<dbReference type="Gene3D" id="3.40.50.2000">
    <property type="entry name" value="Glycogen Phosphorylase B"/>
    <property type="match status" value="2"/>
</dbReference>
<name>A0A1G7UBP2_9PROT</name>
<sequence length="376" mass="38761">MTAPLIVLAAGGTGGHVFPAEALASELAGRGVELALITDPRGTAYGGTLGRLATYPVAASGIAGKGLLGRLKGAVRLGRGSVQAHRLLGELKPAAVVGFGGYASLPALFAATRRRLPTIIHEQNAVLGRANRLLAGRVGVVALSFKETRRLPEGVRAVPTGMPVRPGIAAIRDAAYPEPTADGPLHLLVLGGSQGARVLSRVIPAALAALPEALKARLRVTQQCRPEDLEATRAAYADSGIAADLSDFFNDVPERLTAAHLVIARAGASTVAEVSAAGRPAILVPYPHAIDDHQTFNAHVLDHTGGGWLMPEDTFTPETLGQRLGDLLGSPPTLVRAAEAARRADIPDAAARLADLVLAEAGLAEAPLTRQGRDAA</sequence>
<evidence type="ECO:0000256" key="5">
    <source>
        <dbReference type="ARBA" id="ARBA00022960"/>
    </source>
</evidence>
<evidence type="ECO:0000256" key="9">
    <source>
        <dbReference type="ARBA" id="ARBA00023316"/>
    </source>
</evidence>
<evidence type="ECO:0000256" key="8">
    <source>
        <dbReference type="ARBA" id="ARBA00023306"/>
    </source>
</evidence>
<evidence type="ECO:0000313" key="13">
    <source>
        <dbReference type="EMBL" id="SDG44788.1"/>
    </source>
</evidence>
<evidence type="ECO:0000256" key="3">
    <source>
        <dbReference type="ARBA" id="ARBA00022676"/>
    </source>
</evidence>
<dbReference type="GO" id="GO:0071555">
    <property type="term" value="P:cell wall organization"/>
    <property type="evidence" value="ECO:0007669"/>
    <property type="project" value="UniProtKB-KW"/>
</dbReference>
<feature type="domain" description="Glycosyl transferase family 28 C-terminal" evidence="12">
    <location>
        <begin position="187"/>
        <end position="352"/>
    </location>
</feature>
<evidence type="ECO:0000259" key="12">
    <source>
        <dbReference type="Pfam" id="PF04101"/>
    </source>
</evidence>
<comment type="pathway">
    <text evidence="10">Cell wall biogenesis; peptidoglycan biosynthesis.</text>
</comment>
<accession>A0A1G7UBP2</accession>
<dbReference type="GO" id="GO:0050511">
    <property type="term" value="F:undecaprenyldiphospho-muramoylpentapeptide beta-N-acetylglucosaminyltransferase activity"/>
    <property type="evidence" value="ECO:0007669"/>
    <property type="project" value="UniProtKB-UniRule"/>
</dbReference>
<dbReference type="EMBL" id="FNCV01000001">
    <property type="protein sequence ID" value="SDG44788.1"/>
    <property type="molecule type" value="Genomic_DNA"/>
</dbReference>
<dbReference type="NCBIfam" id="TIGR01133">
    <property type="entry name" value="murG"/>
    <property type="match status" value="1"/>
</dbReference>
<feature type="domain" description="Glycosyltransferase family 28 N-terminal" evidence="11">
    <location>
        <begin position="6"/>
        <end position="137"/>
    </location>
</feature>
<keyword evidence="5 10" id="KW-0133">Cell shape</keyword>
<dbReference type="InterPro" id="IPR006009">
    <property type="entry name" value="GlcNAc_MurG"/>
</dbReference>
<proteinExistence type="inferred from homology"/>
<keyword evidence="2 10" id="KW-0132">Cell division</keyword>
<evidence type="ECO:0000256" key="7">
    <source>
        <dbReference type="ARBA" id="ARBA00023136"/>
    </source>
</evidence>
<feature type="binding site" evidence="10">
    <location>
        <position position="165"/>
    </location>
    <ligand>
        <name>UDP-N-acetyl-alpha-D-glucosamine</name>
        <dbReference type="ChEBI" id="CHEBI:57705"/>
    </ligand>
</feature>
<dbReference type="CDD" id="cd03785">
    <property type="entry name" value="GT28_MurG"/>
    <property type="match status" value="1"/>
</dbReference>
<dbReference type="Pfam" id="PF04101">
    <property type="entry name" value="Glyco_tran_28_C"/>
    <property type="match status" value="1"/>
</dbReference>
<dbReference type="GO" id="GO:0051301">
    <property type="term" value="P:cell division"/>
    <property type="evidence" value="ECO:0007669"/>
    <property type="project" value="UniProtKB-KW"/>
</dbReference>
<dbReference type="PANTHER" id="PTHR21015:SF22">
    <property type="entry name" value="GLYCOSYLTRANSFERASE"/>
    <property type="match status" value="1"/>
</dbReference>
<evidence type="ECO:0000256" key="2">
    <source>
        <dbReference type="ARBA" id="ARBA00022618"/>
    </source>
</evidence>
<evidence type="ECO:0000259" key="11">
    <source>
        <dbReference type="Pfam" id="PF03033"/>
    </source>
</evidence>
<keyword evidence="7 10" id="KW-0472">Membrane</keyword>
<evidence type="ECO:0000256" key="1">
    <source>
        <dbReference type="ARBA" id="ARBA00022475"/>
    </source>
</evidence>
<feature type="binding site" evidence="10">
    <location>
        <position position="124"/>
    </location>
    <ligand>
        <name>UDP-N-acetyl-alpha-D-glucosamine</name>
        <dbReference type="ChEBI" id="CHEBI:57705"/>
    </ligand>
</feature>
<dbReference type="UniPathway" id="UPA00219"/>
<dbReference type="GO" id="GO:0009252">
    <property type="term" value="P:peptidoglycan biosynthetic process"/>
    <property type="evidence" value="ECO:0007669"/>
    <property type="project" value="UniProtKB-UniRule"/>
</dbReference>
<feature type="binding site" evidence="10">
    <location>
        <begin position="13"/>
        <end position="15"/>
    </location>
    <ligand>
        <name>UDP-N-acetyl-alpha-D-glucosamine</name>
        <dbReference type="ChEBI" id="CHEBI:57705"/>
    </ligand>
</feature>
<comment type="similarity">
    <text evidence="10">Belongs to the glycosyltransferase 28 family. MurG subfamily.</text>
</comment>